<organism evidence="2 3">
    <name type="scientific">Mycoplana azooxidifex</name>
    <dbReference type="NCBI Taxonomy" id="1636188"/>
    <lineage>
        <taxon>Bacteria</taxon>
        <taxon>Pseudomonadati</taxon>
        <taxon>Pseudomonadota</taxon>
        <taxon>Alphaproteobacteria</taxon>
        <taxon>Hyphomicrobiales</taxon>
        <taxon>Rhizobiaceae</taxon>
        <taxon>Mycoplana</taxon>
    </lineage>
</organism>
<feature type="chain" id="PRO_5031431655" description="DUF2950 domain-containing protein" evidence="1">
    <location>
        <begin position="31"/>
        <end position="321"/>
    </location>
</feature>
<keyword evidence="3" id="KW-1185">Reference proteome</keyword>
<evidence type="ECO:0000313" key="3">
    <source>
        <dbReference type="Proteomes" id="UP000574761"/>
    </source>
</evidence>
<sequence>MGRIAFDRLARSLTGAILIGGAMLHAPAMAADEPDDTPLTEYMSQKDPPDFETPEKAVEAFKFALTDGGFDQLAELLGLDAAKARASESAMDTFADIQAGVQEKVVVVDQGADKIIEVGNILWPLPFPLVRHDDGKWSFDTLAGLDEIADRHVGENELETIDTLKAYVDAQEDYASQDRDGDGVLEYAQKVISSEGTHDGLYWPAEQGDAEQSPAGPALADGDAFEKAKAGEGYHGYRYRILGGQGDNIAGGKYDYVINGNMIAGHGVVAWPVKYGITGVKTFLVNKNGIIYEADLGENTPEIASRIRTFNPNDEWDIVAE</sequence>
<keyword evidence="1" id="KW-0732">Signal</keyword>
<protein>
    <recommendedName>
        <fullName evidence="4">DUF2950 domain-containing protein</fullName>
    </recommendedName>
</protein>
<feature type="signal peptide" evidence="1">
    <location>
        <begin position="1"/>
        <end position="30"/>
    </location>
</feature>
<evidence type="ECO:0000313" key="2">
    <source>
        <dbReference type="EMBL" id="MBB3978508.1"/>
    </source>
</evidence>
<dbReference type="Pfam" id="PF11453">
    <property type="entry name" value="DUF2950"/>
    <property type="match status" value="1"/>
</dbReference>
<name>A0A7W6DEW6_9HYPH</name>
<proteinExistence type="predicted"/>
<gene>
    <name evidence="2" type="ORF">GGQ64_003742</name>
</gene>
<dbReference type="EMBL" id="JACIEE010000007">
    <property type="protein sequence ID" value="MBB3978508.1"/>
    <property type="molecule type" value="Genomic_DNA"/>
</dbReference>
<dbReference type="Proteomes" id="UP000574761">
    <property type="component" value="Unassembled WGS sequence"/>
</dbReference>
<dbReference type="AlphaFoldDB" id="A0A7W6DEW6"/>
<dbReference type="InterPro" id="IPR021556">
    <property type="entry name" value="DUF2950"/>
</dbReference>
<comment type="caution">
    <text evidence="2">The sequence shown here is derived from an EMBL/GenBank/DDBJ whole genome shotgun (WGS) entry which is preliminary data.</text>
</comment>
<evidence type="ECO:0008006" key="4">
    <source>
        <dbReference type="Google" id="ProtNLM"/>
    </source>
</evidence>
<reference evidence="2 3" key="1">
    <citation type="submission" date="2020-08" db="EMBL/GenBank/DDBJ databases">
        <title>Genomic Encyclopedia of Type Strains, Phase IV (KMG-IV): sequencing the most valuable type-strain genomes for metagenomic binning, comparative biology and taxonomic classification.</title>
        <authorList>
            <person name="Goeker M."/>
        </authorList>
    </citation>
    <scope>NUCLEOTIDE SEQUENCE [LARGE SCALE GENOMIC DNA]</scope>
    <source>
        <strain evidence="2 3">DSM 100211</strain>
    </source>
</reference>
<accession>A0A7W6DEW6</accession>
<dbReference type="RefSeq" id="WP_183806747.1">
    <property type="nucleotide sequence ID" value="NZ_JACIEE010000007.1"/>
</dbReference>
<evidence type="ECO:0000256" key="1">
    <source>
        <dbReference type="SAM" id="SignalP"/>
    </source>
</evidence>